<proteinExistence type="predicted"/>
<reference evidence="2" key="1">
    <citation type="submission" date="2022-03" db="EMBL/GenBank/DDBJ databases">
        <title>Complete genome sequence of Caldinitratiruptor microaerophilus.</title>
        <authorList>
            <person name="Mukaiyama R."/>
            <person name="Nishiyama T."/>
            <person name="Ueda K."/>
        </authorList>
    </citation>
    <scope>NUCLEOTIDE SEQUENCE</scope>
    <source>
        <strain evidence="2">JCM 16183</strain>
    </source>
</reference>
<evidence type="ECO:0000313" key="2">
    <source>
        <dbReference type="EMBL" id="BDG59396.1"/>
    </source>
</evidence>
<accession>A0AA35CLA2</accession>
<feature type="compositionally biased region" description="Basic and acidic residues" evidence="1">
    <location>
        <begin position="1"/>
        <end position="13"/>
    </location>
</feature>
<dbReference type="KEGG" id="cmic:caldi_04860"/>
<feature type="region of interest" description="Disordered" evidence="1">
    <location>
        <begin position="1"/>
        <end position="21"/>
    </location>
</feature>
<organism evidence="2 3">
    <name type="scientific">Caldinitratiruptor microaerophilus</name>
    <dbReference type="NCBI Taxonomy" id="671077"/>
    <lineage>
        <taxon>Bacteria</taxon>
        <taxon>Bacillati</taxon>
        <taxon>Bacillota</taxon>
        <taxon>Clostridia</taxon>
        <taxon>Eubacteriales</taxon>
        <taxon>Symbiobacteriaceae</taxon>
        <taxon>Caldinitratiruptor</taxon>
    </lineage>
</organism>
<evidence type="ECO:0000256" key="1">
    <source>
        <dbReference type="SAM" id="MobiDB-lite"/>
    </source>
</evidence>
<dbReference type="AlphaFoldDB" id="A0AA35CLA2"/>
<evidence type="ECO:0000313" key="3">
    <source>
        <dbReference type="Proteomes" id="UP001163687"/>
    </source>
</evidence>
<gene>
    <name evidence="2" type="ORF">caldi_04860</name>
</gene>
<name>A0AA35CLA2_9FIRM</name>
<protein>
    <submittedName>
        <fullName evidence="2">Uncharacterized protein</fullName>
    </submittedName>
</protein>
<keyword evidence="3" id="KW-1185">Reference proteome</keyword>
<sequence>MKDGAKHGAEKPESPNPPARDWDRAVLKALHQAGAGFEAGLVPWEAVVDLWRAAGPEDRRALEQKLLEMLDLDYRNPHADFVPAEEGIPGLPAGMQPDDLLCLEAAAFAATHLGLPGVQDRLRALLREPRFHAVYPRLRRLHLELPSLLAGRTGEAGSG</sequence>
<dbReference type="Proteomes" id="UP001163687">
    <property type="component" value="Chromosome"/>
</dbReference>
<dbReference type="EMBL" id="AP025628">
    <property type="protein sequence ID" value="BDG59396.1"/>
    <property type="molecule type" value="Genomic_DNA"/>
</dbReference>